<dbReference type="RefSeq" id="WP_188780730.1">
    <property type="nucleotide sequence ID" value="NZ_BMKQ01000001.1"/>
</dbReference>
<dbReference type="AlphaFoldDB" id="A0A917BTG3"/>
<reference evidence="2" key="2">
    <citation type="submission" date="2020-09" db="EMBL/GenBank/DDBJ databases">
        <authorList>
            <person name="Sun Q."/>
            <person name="Zhou Y."/>
        </authorList>
    </citation>
    <scope>NUCLEOTIDE SEQUENCE</scope>
    <source>
        <strain evidence="2">CGMCC 1.16067</strain>
    </source>
</reference>
<proteinExistence type="predicted"/>
<evidence type="ECO:0000259" key="1">
    <source>
        <dbReference type="Pfam" id="PF07883"/>
    </source>
</evidence>
<gene>
    <name evidence="2" type="ORF">GCM10011519_32610</name>
</gene>
<accession>A0A917BTG3</accession>
<dbReference type="EMBL" id="BMKQ01000001">
    <property type="protein sequence ID" value="GGF56146.1"/>
    <property type="molecule type" value="Genomic_DNA"/>
</dbReference>
<dbReference type="InterPro" id="IPR013096">
    <property type="entry name" value="Cupin_2"/>
</dbReference>
<dbReference type="InterPro" id="IPR014710">
    <property type="entry name" value="RmlC-like_jellyroll"/>
</dbReference>
<dbReference type="Gene3D" id="2.60.120.10">
    <property type="entry name" value="Jelly Rolls"/>
    <property type="match status" value="1"/>
</dbReference>
<dbReference type="InterPro" id="IPR011051">
    <property type="entry name" value="RmlC_Cupin_sf"/>
</dbReference>
<dbReference type="SUPFAM" id="SSF51182">
    <property type="entry name" value="RmlC-like cupins"/>
    <property type="match status" value="1"/>
</dbReference>
<sequence length="112" mass="11991">MTYHLVDATDIDAGPGPHPAASPYDKRVSEALRLENFEVYQVELPPGAETVRHDHADDRVEDMYAVVRGSGWVVVGGEEVAVGPGQFVAVSLESARFVRAGEEGLTLIAVCA</sequence>
<evidence type="ECO:0000313" key="2">
    <source>
        <dbReference type="EMBL" id="GGF56146.1"/>
    </source>
</evidence>
<feature type="domain" description="Cupin type-2" evidence="1">
    <location>
        <begin position="42"/>
        <end position="90"/>
    </location>
</feature>
<dbReference type="Proteomes" id="UP000649179">
    <property type="component" value="Unassembled WGS sequence"/>
</dbReference>
<evidence type="ECO:0000313" key="3">
    <source>
        <dbReference type="Proteomes" id="UP000649179"/>
    </source>
</evidence>
<dbReference type="Pfam" id="PF07883">
    <property type="entry name" value="Cupin_2"/>
    <property type="match status" value="1"/>
</dbReference>
<protein>
    <recommendedName>
        <fullName evidence="1">Cupin type-2 domain-containing protein</fullName>
    </recommendedName>
</protein>
<reference evidence="2" key="1">
    <citation type="journal article" date="2014" name="Int. J. Syst. Evol. Microbiol.">
        <title>Complete genome sequence of Corynebacterium casei LMG S-19264T (=DSM 44701T), isolated from a smear-ripened cheese.</title>
        <authorList>
            <consortium name="US DOE Joint Genome Institute (JGI-PGF)"/>
            <person name="Walter F."/>
            <person name="Albersmeier A."/>
            <person name="Kalinowski J."/>
            <person name="Ruckert C."/>
        </authorList>
    </citation>
    <scope>NUCLEOTIDE SEQUENCE</scope>
    <source>
        <strain evidence="2">CGMCC 1.16067</strain>
    </source>
</reference>
<keyword evidence="3" id="KW-1185">Reference proteome</keyword>
<comment type="caution">
    <text evidence="2">The sequence shown here is derived from an EMBL/GenBank/DDBJ whole genome shotgun (WGS) entry which is preliminary data.</text>
</comment>
<organism evidence="2 3">
    <name type="scientific">Marmoricola endophyticus</name>
    <dbReference type="NCBI Taxonomy" id="2040280"/>
    <lineage>
        <taxon>Bacteria</taxon>
        <taxon>Bacillati</taxon>
        <taxon>Actinomycetota</taxon>
        <taxon>Actinomycetes</taxon>
        <taxon>Propionibacteriales</taxon>
        <taxon>Nocardioidaceae</taxon>
        <taxon>Marmoricola</taxon>
    </lineage>
</organism>
<name>A0A917BTG3_9ACTN</name>